<sequence length="143" mass="16606">MIRDPPLLQILYDLHPMDLINLGLVCKKFHEMLYRPSSADIWRTVRDRNEIPDFPSKLRVSEQRFAELVFCETCHLCKESAKSGTTMKRRIIWGMGIAVCEICHWSRLVAMSDLAMPKLTFLLKIMPTTDTPSRSGCEFHQLH</sequence>
<gene>
    <name evidence="2" type="ORF">M413DRAFT_274616</name>
</gene>
<dbReference type="OrthoDB" id="2526341at2759"/>
<organism evidence="2 3">
    <name type="scientific">Hebeloma cylindrosporum</name>
    <dbReference type="NCBI Taxonomy" id="76867"/>
    <lineage>
        <taxon>Eukaryota</taxon>
        <taxon>Fungi</taxon>
        <taxon>Dikarya</taxon>
        <taxon>Basidiomycota</taxon>
        <taxon>Agaricomycotina</taxon>
        <taxon>Agaricomycetes</taxon>
        <taxon>Agaricomycetidae</taxon>
        <taxon>Agaricales</taxon>
        <taxon>Agaricineae</taxon>
        <taxon>Hymenogastraceae</taxon>
        <taxon>Hebeloma</taxon>
    </lineage>
</organism>
<dbReference type="PROSITE" id="PS50181">
    <property type="entry name" value="FBOX"/>
    <property type="match status" value="1"/>
</dbReference>
<evidence type="ECO:0000259" key="1">
    <source>
        <dbReference type="PROSITE" id="PS50181"/>
    </source>
</evidence>
<dbReference type="HOGENOM" id="CLU_1806397_0_0_1"/>
<name>A0A0C2XHV1_HEBCY</name>
<dbReference type="CDD" id="cd09917">
    <property type="entry name" value="F-box_SF"/>
    <property type="match status" value="1"/>
</dbReference>
<dbReference type="SUPFAM" id="SSF81383">
    <property type="entry name" value="F-box domain"/>
    <property type="match status" value="1"/>
</dbReference>
<dbReference type="InterPro" id="IPR036047">
    <property type="entry name" value="F-box-like_dom_sf"/>
</dbReference>
<keyword evidence="3" id="KW-1185">Reference proteome</keyword>
<reference evidence="3" key="2">
    <citation type="submission" date="2015-01" db="EMBL/GenBank/DDBJ databases">
        <title>Evolutionary Origins and Diversification of the Mycorrhizal Mutualists.</title>
        <authorList>
            <consortium name="DOE Joint Genome Institute"/>
            <consortium name="Mycorrhizal Genomics Consortium"/>
            <person name="Kohler A."/>
            <person name="Kuo A."/>
            <person name="Nagy L.G."/>
            <person name="Floudas D."/>
            <person name="Copeland A."/>
            <person name="Barry K.W."/>
            <person name="Cichocki N."/>
            <person name="Veneault-Fourrey C."/>
            <person name="LaButti K."/>
            <person name="Lindquist E.A."/>
            <person name="Lipzen A."/>
            <person name="Lundell T."/>
            <person name="Morin E."/>
            <person name="Murat C."/>
            <person name="Riley R."/>
            <person name="Ohm R."/>
            <person name="Sun H."/>
            <person name="Tunlid A."/>
            <person name="Henrissat B."/>
            <person name="Grigoriev I.V."/>
            <person name="Hibbett D.S."/>
            <person name="Martin F."/>
        </authorList>
    </citation>
    <scope>NUCLEOTIDE SEQUENCE [LARGE SCALE GENOMIC DNA]</scope>
    <source>
        <strain evidence="3">h7</strain>
    </source>
</reference>
<evidence type="ECO:0000313" key="3">
    <source>
        <dbReference type="Proteomes" id="UP000053424"/>
    </source>
</evidence>
<dbReference type="EMBL" id="KN831797">
    <property type="protein sequence ID" value="KIM37448.1"/>
    <property type="molecule type" value="Genomic_DNA"/>
</dbReference>
<proteinExistence type="predicted"/>
<reference evidence="2 3" key="1">
    <citation type="submission" date="2014-04" db="EMBL/GenBank/DDBJ databases">
        <authorList>
            <consortium name="DOE Joint Genome Institute"/>
            <person name="Kuo A."/>
            <person name="Gay G."/>
            <person name="Dore J."/>
            <person name="Kohler A."/>
            <person name="Nagy L.G."/>
            <person name="Floudas D."/>
            <person name="Copeland A."/>
            <person name="Barry K.W."/>
            <person name="Cichocki N."/>
            <person name="Veneault-Fourrey C."/>
            <person name="LaButti K."/>
            <person name="Lindquist E.A."/>
            <person name="Lipzen A."/>
            <person name="Lundell T."/>
            <person name="Morin E."/>
            <person name="Murat C."/>
            <person name="Sun H."/>
            <person name="Tunlid A."/>
            <person name="Henrissat B."/>
            <person name="Grigoriev I.V."/>
            <person name="Hibbett D.S."/>
            <person name="Martin F."/>
            <person name="Nordberg H.P."/>
            <person name="Cantor M.N."/>
            <person name="Hua S.X."/>
        </authorList>
    </citation>
    <scope>NUCLEOTIDE SEQUENCE [LARGE SCALE GENOMIC DNA]</scope>
    <source>
        <strain evidence="3">h7</strain>
    </source>
</reference>
<accession>A0A0C2XHV1</accession>
<dbReference type="InterPro" id="IPR001810">
    <property type="entry name" value="F-box_dom"/>
</dbReference>
<feature type="domain" description="F-box" evidence="1">
    <location>
        <begin position="1"/>
        <end position="45"/>
    </location>
</feature>
<protein>
    <recommendedName>
        <fullName evidence="1">F-box domain-containing protein</fullName>
    </recommendedName>
</protein>
<dbReference type="AlphaFoldDB" id="A0A0C2XHV1"/>
<dbReference type="Pfam" id="PF12937">
    <property type="entry name" value="F-box-like"/>
    <property type="match status" value="1"/>
</dbReference>
<evidence type="ECO:0000313" key="2">
    <source>
        <dbReference type="EMBL" id="KIM37448.1"/>
    </source>
</evidence>
<dbReference type="Proteomes" id="UP000053424">
    <property type="component" value="Unassembled WGS sequence"/>
</dbReference>